<feature type="compositionally biased region" description="Basic and acidic residues" evidence="1">
    <location>
        <begin position="7"/>
        <end position="17"/>
    </location>
</feature>
<dbReference type="AlphaFoldDB" id="A0A834J4D0"/>
<feature type="compositionally biased region" description="Basic and acidic residues" evidence="1">
    <location>
        <begin position="112"/>
        <end position="132"/>
    </location>
</feature>
<feature type="region of interest" description="Disordered" evidence="1">
    <location>
        <begin position="1"/>
        <end position="82"/>
    </location>
</feature>
<feature type="compositionally biased region" description="Acidic residues" evidence="1">
    <location>
        <begin position="18"/>
        <end position="44"/>
    </location>
</feature>
<protein>
    <submittedName>
        <fullName evidence="2">Uncharacterized protein</fullName>
    </submittedName>
</protein>
<dbReference type="Proteomes" id="UP000614350">
    <property type="component" value="Unassembled WGS sequence"/>
</dbReference>
<feature type="region of interest" description="Disordered" evidence="1">
    <location>
        <begin position="103"/>
        <end position="132"/>
    </location>
</feature>
<gene>
    <name evidence="2" type="ORF">HZH66_015015</name>
</gene>
<comment type="caution">
    <text evidence="2">The sequence shown here is derived from an EMBL/GenBank/DDBJ whole genome shotgun (WGS) entry which is preliminary data.</text>
</comment>
<name>A0A834J4D0_VESVU</name>
<reference evidence="2" key="1">
    <citation type="journal article" date="2020" name="G3 (Bethesda)">
        <title>High-Quality Assemblies for Three Invasive Social Wasps from the &lt;i&gt;Vespula&lt;/i&gt; Genus.</title>
        <authorList>
            <person name="Harrop T.W.R."/>
            <person name="Guhlin J."/>
            <person name="McLaughlin G.M."/>
            <person name="Permina E."/>
            <person name="Stockwell P."/>
            <person name="Gilligan J."/>
            <person name="Le Lec M.F."/>
            <person name="Gruber M.A.M."/>
            <person name="Quinn O."/>
            <person name="Lovegrove M."/>
            <person name="Duncan E.J."/>
            <person name="Remnant E.J."/>
            <person name="Van Eeckhoven J."/>
            <person name="Graham B."/>
            <person name="Knapp R.A."/>
            <person name="Langford K.W."/>
            <person name="Kronenberg Z."/>
            <person name="Press M.O."/>
            <person name="Eacker S.M."/>
            <person name="Wilson-Rankin E.E."/>
            <person name="Purcell J."/>
            <person name="Lester P.J."/>
            <person name="Dearden P.K."/>
        </authorList>
    </citation>
    <scope>NUCLEOTIDE SEQUENCE</scope>
    <source>
        <strain evidence="2">Marl-1</strain>
    </source>
</reference>
<evidence type="ECO:0000256" key="1">
    <source>
        <dbReference type="SAM" id="MobiDB-lite"/>
    </source>
</evidence>
<accession>A0A834J4D0</accession>
<evidence type="ECO:0000313" key="3">
    <source>
        <dbReference type="Proteomes" id="UP000614350"/>
    </source>
</evidence>
<organism evidence="2 3">
    <name type="scientific">Vespula vulgaris</name>
    <name type="common">Yellow jacket</name>
    <name type="synonym">Wasp</name>
    <dbReference type="NCBI Taxonomy" id="7454"/>
    <lineage>
        <taxon>Eukaryota</taxon>
        <taxon>Metazoa</taxon>
        <taxon>Ecdysozoa</taxon>
        <taxon>Arthropoda</taxon>
        <taxon>Hexapoda</taxon>
        <taxon>Insecta</taxon>
        <taxon>Pterygota</taxon>
        <taxon>Neoptera</taxon>
        <taxon>Endopterygota</taxon>
        <taxon>Hymenoptera</taxon>
        <taxon>Apocrita</taxon>
        <taxon>Aculeata</taxon>
        <taxon>Vespoidea</taxon>
        <taxon>Vespidae</taxon>
        <taxon>Vespinae</taxon>
        <taxon>Vespula</taxon>
    </lineage>
</organism>
<evidence type="ECO:0000313" key="2">
    <source>
        <dbReference type="EMBL" id="KAF7378781.1"/>
    </source>
</evidence>
<sequence length="173" mass="20002">MPRGHAVLRDAPESRSENDDDDDDDDDGDGDGDGDDDDDDDDDDERRMKRRLPHSGLAKSARGLKARKRSDELRNHSSMNQIHVRGGYSLVYTTFKIEYRKPLERPPASTKTRRDDVVESEMDRREEERMEVGEWGDGRRRRRVKFIHKKENYYARGDATPAKGIMAQPPNDN</sequence>
<proteinExistence type="predicted"/>
<dbReference type="EMBL" id="JACSEA010000024">
    <property type="protein sequence ID" value="KAF7378781.1"/>
    <property type="molecule type" value="Genomic_DNA"/>
</dbReference>
<keyword evidence="3" id="KW-1185">Reference proteome</keyword>